<dbReference type="Proteomes" id="UP000270296">
    <property type="component" value="Unassembled WGS sequence"/>
</dbReference>
<feature type="compositionally biased region" description="Low complexity" evidence="1">
    <location>
        <begin position="70"/>
        <end position="82"/>
    </location>
</feature>
<keyword evidence="3" id="KW-1185">Reference proteome</keyword>
<name>A0A183J5N1_9BILA</name>
<dbReference type="EMBL" id="UZAM01015201">
    <property type="protein sequence ID" value="VDP37773.1"/>
    <property type="molecule type" value="Genomic_DNA"/>
</dbReference>
<feature type="compositionally biased region" description="Low complexity" evidence="1">
    <location>
        <begin position="107"/>
        <end position="118"/>
    </location>
</feature>
<accession>A0A183J5N1</accession>
<feature type="compositionally biased region" description="Low complexity" evidence="1">
    <location>
        <begin position="9"/>
        <end position="18"/>
    </location>
</feature>
<evidence type="ECO:0000313" key="3">
    <source>
        <dbReference type="Proteomes" id="UP000270296"/>
    </source>
</evidence>
<evidence type="ECO:0000256" key="1">
    <source>
        <dbReference type="SAM" id="MobiDB-lite"/>
    </source>
</evidence>
<gene>
    <name evidence="2" type="ORF">SBAD_LOCUS11179</name>
</gene>
<feature type="compositionally biased region" description="Polar residues" evidence="1">
    <location>
        <begin position="122"/>
        <end position="132"/>
    </location>
</feature>
<reference evidence="2 3" key="2">
    <citation type="submission" date="2018-11" db="EMBL/GenBank/DDBJ databases">
        <authorList>
            <consortium name="Pathogen Informatics"/>
        </authorList>
    </citation>
    <scope>NUCLEOTIDE SEQUENCE [LARGE SCALE GENOMIC DNA]</scope>
</reference>
<dbReference type="WBParaSite" id="SBAD_0001155901-mRNA-1">
    <property type="protein sequence ID" value="SBAD_0001155901-mRNA-1"/>
    <property type="gene ID" value="SBAD_0001155901"/>
</dbReference>
<evidence type="ECO:0000313" key="4">
    <source>
        <dbReference type="WBParaSite" id="SBAD_0001155901-mRNA-1"/>
    </source>
</evidence>
<feature type="compositionally biased region" description="Low complexity" evidence="1">
    <location>
        <begin position="192"/>
        <end position="206"/>
    </location>
</feature>
<organism evidence="4">
    <name type="scientific">Soboliphyme baturini</name>
    <dbReference type="NCBI Taxonomy" id="241478"/>
    <lineage>
        <taxon>Eukaryota</taxon>
        <taxon>Metazoa</taxon>
        <taxon>Ecdysozoa</taxon>
        <taxon>Nematoda</taxon>
        <taxon>Enoplea</taxon>
        <taxon>Dorylaimia</taxon>
        <taxon>Dioctophymatida</taxon>
        <taxon>Dioctophymatoidea</taxon>
        <taxon>Soboliphymatidae</taxon>
        <taxon>Soboliphyme</taxon>
    </lineage>
</organism>
<sequence>MNAPQRSASPSFTRSSGSYGSGTGGNYITQPTGGARGAVAGRNYIGAPAGGGPSFPRGTSNVGNAGGFSGMNSPSSISGSVGNFMGRAIGGIERDVERGVERGLSQGVGNVARRAGGAPLSGSRSGSFSNPRGFTSVGAGPGVGGASGFSNVPSTTGNFVDRAVPRLKSPKPGSVSTKGMLPNTGSQLASMPPTSKGSPKGSKSGTALGRKAAVPTKGLSGASRASAGTSGGAKPAPASLTTEKIKDLIASDISKWT</sequence>
<proteinExistence type="predicted"/>
<reference evidence="4" key="1">
    <citation type="submission" date="2016-06" db="UniProtKB">
        <authorList>
            <consortium name="WormBaseParasite"/>
        </authorList>
    </citation>
    <scope>IDENTIFICATION</scope>
</reference>
<feature type="region of interest" description="Disordered" evidence="1">
    <location>
        <begin position="1"/>
        <end position="84"/>
    </location>
</feature>
<feature type="region of interest" description="Disordered" evidence="1">
    <location>
        <begin position="100"/>
        <end position="245"/>
    </location>
</feature>
<evidence type="ECO:0000313" key="2">
    <source>
        <dbReference type="EMBL" id="VDP37773.1"/>
    </source>
</evidence>
<dbReference type="AlphaFoldDB" id="A0A183J5N1"/>
<protein>
    <submittedName>
        <fullName evidence="4">WH2 domain-containing protein</fullName>
    </submittedName>
</protein>